<protein>
    <submittedName>
        <fullName evidence="2">Uncharacterized protein</fullName>
    </submittedName>
</protein>
<feature type="region of interest" description="Disordered" evidence="1">
    <location>
        <begin position="49"/>
        <end position="80"/>
    </location>
</feature>
<dbReference type="Proteomes" id="UP001651158">
    <property type="component" value="Unassembled WGS sequence"/>
</dbReference>
<comment type="caution">
    <text evidence="2">The sequence shown here is derived from an EMBL/GenBank/DDBJ whole genome shotgun (WGS) entry which is preliminary data.</text>
</comment>
<keyword evidence="3" id="KW-1185">Reference proteome</keyword>
<sequence>MSVKPRNDSPTRHGLANPPTCGLDALIYTRASLLENPAITVLKVSACKRSQLPVQTTPKNKRLPSTHKKHPQWKQEAHSR</sequence>
<accession>A0ABR4QSW7</accession>
<reference evidence="2 3" key="1">
    <citation type="journal article" date="2022" name="Front. Cell. Infect. Microbiol.">
        <title>The Genomes of Two Strains of Taenia crassiceps the Animal Model for the Study of Human Cysticercosis.</title>
        <authorList>
            <person name="Bobes R.J."/>
            <person name="Estrada K."/>
            <person name="Rios-Valencia D.G."/>
            <person name="Calderon-Gallegos A."/>
            <person name="de la Torre P."/>
            <person name="Carrero J.C."/>
            <person name="Sanchez-Flores A."/>
            <person name="Laclette J.P."/>
        </authorList>
    </citation>
    <scope>NUCLEOTIDE SEQUENCE [LARGE SCALE GENOMIC DNA]</scope>
    <source>
        <strain evidence="2">WFUcys</strain>
    </source>
</reference>
<evidence type="ECO:0000313" key="2">
    <source>
        <dbReference type="EMBL" id="KAL5112510.1"/>
    </source>
</evidence>
<feature type="compositionally biased region" description="Basic residues" evidence="1">
    <location>
        <begin position="59"/>
        <end position="72"/>
    </location>
</feature>
<evidence type="ECO:0000256" key="1">
    <source>
        <dbReference type="SAM" id="MobiDB-lite"/>
    </source>
</evidence>
<name>A0ABR4QSW7_9CEST</name>
<evidence type="ECO:0000313" key="3">
    <source>
        <dbReference type="Proteomes" id="UP001651158"/>
    </source>
</evidence>
<dbReference type="EMBL" id="JAKROA010000001">
    <property type="protein sequence ID" value="KAL5112510.1"/>
    <property type="molecule type" value="Genomic_DNA"/>
</dbReference>
<organism evidence="2 3">
    <name type="scientific">Taenia crassiceps</name>
    <dbReference type="NCBI Taxonomy" id="6207"/>
    <lineage>
        <taxon>Eukaryota</taxon>
        <taxon>Metazoa</taxon>
        <taxon>Spiralia</taxon>
        <taxon>Lophotrochozoa</taxon>
        <taxon>Platyhelminthes</taxon>
        <taxon>Cestoda</taxon>
        <taxon>Eucestoda</taxon>
        <taxon>Cyclophyllidea</taxon>
        <taxon>Taeniidae</taxon>
        <taxon>Taenia</taxon>
    </lineage>
</organism>
<gene>
    <name evidence="2" type="ORF">TcWFU_007400</name>
</gene>
<proteinExistence type="predicted"/>